<comment type="caution">
    <text evidence="1">The sequence shown here is derived from an EMBL/GenBank/DDBJ whole genome shotgun (WGS) entry which is preliminary data.</text>
</comment>
<protein>
    <submittedName>
        <fullName evidence="1">Uncharacterized protein</fullName>
    </submittedName>
</protein>
<evidence type="ECO:0000313" key="2">
    <source>
        <dbReference type="Proteomes" id="UP000309997"/>
    </source>
</evidence>
<keyword evidence="2" id="KW-1185">Reference proteome</keyword>
<name>A0ACC4AK98_POPAL</name>
<accession>A0ACC4AK98</accession>
<dbReference type="EMBL" id="RCHU02000018">
    <property type="protein sequence ID" value="KAL3566622.1"/>
    <property type="molecule type" value="Genomic_DNA"/>
</dbReference>
<gene>
    <name evidence="1" type="ORF">D5086_032037</name>
</gene>
<evidence type="ECO:0000313" key="1">
    <source>
        <dbReference type="EMBL" id="KAL3566622.1"/>
    </source>
</evidence>
<sequence length="190" mass="20044">MARLMALPLILILLSFSQGSSDARKIPCPEKGNVLLPENLVLNVLPKGPSPPSSPSGGGNPIPILAETSGRILVSLVGNLHIHIQIHYFWMTNSNKEAETIMTSDTDKIVPSLHMVILILLSLSHGSSDARKIPCPEKGNVLLPENLVLNVLPKGPAPPSSPSGGVNPIPILAETSGRILGSYPRPGEGN</sequence>
<proteinExistence type="predicted"/>
<reference evidence="1 2" key="1">
    <citation type="journal article" date="2024" name="Plant Biotechnol. J.">
        <title>Genome and CRISPR/Cas9 system of a widespread forest tree (Populus alba) in the world.</title>
        <authorList>
            <person name="Liu Y.J."/>
            <person name="Jiang P.F."/>
            <person name="Han X.M."/>
            <person name="Li X.Y."/>
            <person name="Wang H.M."/>
            <person name="Wang Y.J."/>
            <person name="Wang X.X."/>
            <person name="Zeng Q.Y."/>
        </authorList>
    </citation>
    <scope>NUCLEOTIDE SEQUENCE [LARGE SCALE GENOMIC DNA]</scope>
    <source>
        <strain evidence="2">cv. PAL-ZL1</strain>
    </source>
</reference>
<dbReference type="Proteomes" id="UP000309997">
    <property type="component" value="Unassembled WGS sequence"/>
</dbReference>
<organism evidence="1 2">
    <name type="scientific">Populus alba</name>
    <name type="common">White poplar</name>
    <dbReference type="NCBI Taxonomy" id="43335"/>
    <lineage>
        <taxon>Eukaryota</taxon>
        <taxon>Viridiplantae</taxon>
        <taxon>Streptophyta</taxon>
        <taxon>Embryophyta</taxon>
        <taxon>Tracheophyta</taxon>
        <taxon>Spermatophyta</taxon>
        <taxon>Magnoliopsida</taxon>
        <taxon>eudicotyledons</taxon>
        <taxon>Gunneridae</taxon>
        <taxon>Pentapetalae</taxon>
        <taxon>rosids</taxon>
        <taxon>fabids</taxon>
        <taxon>Malpighiales</taxon>
        <taxon>Salicaceae</taxon>
        <taxon>Saliceae</taxon>
        <taxon>Populus</taxon>
    </lineage>
</organism>